<protein>
    <submittedName>
        <fullName evidence="8">Pyridoxal 5'-phosphate synthase</fullName>
        <ecNumber evidence="8">1.4.3.5</ecNumber>
    </submittedName>
</protein>
<name>A0A5R9FTG5_9ACTN</name>
<dbReference type="GO" id="GO:0004733">
    <property type="term" value="F:pyridoxamine phosphate oxidase activity"/>
    <property type="evidence" value="ECO:0007669"/>
    <property type="project" value="UniProtKB-EC"/>
</dbReference>
<reference evidence="8 9" key="1">
    <citation type="submission" date="2019-05" db="EMBL/GenBank/DDBJ databases">
        <title>Streptomyces sp. NEAU-C151, a novel actinomycete isolated from soil.</title>
        <authorList>
            <person name="Han L."/>
            <person name="Jiang H."/>
        </authorList>
    </citation>
    <scope>NUCLEOTIDE SEQUENCE [LARGE SCALE GENOMIC DNA]</scope>
    <source>
        <strain evidence="8 9">NEAU-C151</strain>
    </source>
</reference>
<dbReference type="Gene3D" id="2.30.110.10">
    <property type="entry name" value="Electron Transport, Fmn-binding Protein, Chain A"/>
    <property type="match status" value="1"/>
</dbReference>
<feature type="binding site" evidence="5">
    <location>
        <position position="84"/>
    </location>
    <ligand>
        <name>FMN</name>
        <dbReference type="ChEBI" id="CHEBI:58210"/>
    </ligand>
</feature>
<dbReference type="GO" id="GO:0008615">
    <property type="term" value="P:pyridoxine biosynthetic process"/>
    <property type="evidence" value="ECO:0007669"/>
    <property type="project" value="InterPro"/>
</dbReference>
<organism evidence="8 9">
    <name type="scientific">Streptomyces montanus</name>
    <dbReference type="NCBI Taxonomy" id="2580423"/>
    <lineage>
        <taxon>Bacteria</taxon>
        <taxon>Bacillati</taxon>
        <taxon>Actinomycetota</taxon>
        <taxon>Actinomycetes</taxon>
        <taxon>Kitasatosporales</taxon>
        <taxon>Streptomycetaceae</taxon>
        <taxon>Streptomyces</taxon>
    </lineage>
</organism>
<feature type="binding site" evidence="5">
    <location>
        <begin position="141"/>
        <end position="142"/>
    </location>
    <ligand>
        <name>FMN</name>
        <dbReference type="ChEBI" id="CHEBI:58210"/>
    </ligand>
</feature>
<dbReference type="EMBL" id="VBZC01000026">
    <property type="protein sequence ID" value="TLS43784.1"/>
    <property type="molecule type" value="Genomic_DNA"/>
</dbReference>
<feature type="domain" description="Pyridoxine 5'-phosphate oxidase dimerisation C-terminal" evidence="7">
    <location>
        <begin position="172"/>
        <end position="211"/>
    </location>
</feature>
<dbReference type="PANTHER" id="PTHR10851">
    <property type="entry name" value="PYRIDOXINE-5-PHOSPHATE OXIDASE"/>
    <property type="match status" value="1"/>
</dbReference>
<evidence type="ECO:0000259" key="6">
    <source>
        <dbReference type="Pfam" id="PF01243"/>
    </source>
</evidence>
<evidence type="ECO:0000256" key="1">
    <source>
        <dbReference type="ARBA" id="ARBA00007301"/>
    </source>
</evidence>
<evidence type="ECO:0000313" key="9">
    <source>
        <dbReference type="Proteomes" id="UP000305906"/>
    </source>
</evidence>
<feature type="binding site" evidence="5">
    <location>
        <position position="106"/>
    </location>
    <ligand>
        <name>FMN</name>
        <dbReference type="ChEBI" id="CHEBI:58210"/>
    </ligand>
</feature>
<dbReference type="Pfam" id="PF01243">
    <property type="entry name" value="PNPOx_N"/>
    <property type="match status" value="1"/>
</dbReference>
<proteinExistence type="inferred from homology"/>
<accession>A0A5R9FTG5</accession>
<evidence type="ECO:0000259" key="7">
    <source>
        <dbReference type="Pfam" id="PF10590"/>
    </source>
</evidence>
<feature type="binding site" evidence="5">
    <location>
        <position position="184"/>
    </location>
    <ligand>
        <name>FMN</name>
        <dbReference type="ChEBI" id="CHEBI:58210"/>
    </ligand>
</feature>
<dbReference type="InterPro" id="IPR053451">
    <property type="entry name" value="Phenazine_biosynth_oxidase"/>
</dbReference>
<evidence type="ECO:0000256" key="4">
    <source>
        <dbReference type="ARBA" id="ARBA00023002"/>
    </source>
</evidence>
<dbReference type="InterPro" id="IPR019576">
    <property type="entry name" value="Pyridoxamine_oxidase_dimer_C"/>
</dbReference>
<comment type="similarity">
    <text evidence="1">Belongs to the pyridoxamine 5'-phosphate oxidase family.</text>
</comment>
<dbReference type="GO" id="GO:0010181">
    <property type="term" value="F:FMN binding"/>
    <property type="evidence" value="ECO:0007669"/>
    <property type="project" value="InterPro"/>
</dbReference>
<keyword evidence="9" id="KW-1185">Reference proteome</keyword>
<sequence>MSSRFESLTGVVDRPFPEYDVPPAEPMSLVGQWITSAIEAQVREPLSLALATADQRGRASNRTVSVIDVSAKGLLFTSHSTSQKGREIAETGWGSGLLYWRETGQQLIVSGPVAVLAGAEADRLWQARPAPLHSMTTASRQSDPVADLEGLRGRAEALAQSGTPLPRPERFVGYRLEPAVVEFWSAADDRAHRRLRYDLTPDGWRVVRLQP</sequence>
<gene>
    <name evidence="8" type="ORF">FE633_23595</name>
</gene>
<feature type="domain" description="Pyridoxamine 5'-phosphate oxidase N-terminal" evidence="6">
    <location>
        <begin position="35"/>
        <end position="155"/>
    </location>
</feature>
<dbReference type="InterPro" id="IPR012349">
    <property type="entry name" value="Split_barrel_FMN-bd"/>
</dbReference>
<dbReference type="EC" id="1.4.3.5" evidence="8"/>
<dbReference type="Proteomes" id="UP000305906">
    <property type="component" value="Unassembled WGS sequence"/>
</dbReference>
<dbReference type="NCBIfam" id="NF004231">
    <property type="entry name" value="PRK05679.1"/>
    <property type="match status" value="1"/>
</dbReference>
<dbReference type="NCBIfam" id="NF038138">
    <property type="entry name" value="phena_PhzG"/>
    <property type="match status" value="1"/>
</dbReference>
<dbReference type="InterPro" id="IPR011576">
    <property type="entry name" value="Pyridox_Oxase_N"/>
</dbReference>
<dbReference type="PANTHER" id="PTHR10851:SF0">
    <property type="entry name" value="PYRIDOXINE-5'-PHOSPHATE OXIDASE"/>
    <property type="match status" value="1"/>
</dbReference>
<feature type="binding site" evidence="5">
    <location>
        <position position="194"/>
    </location>
    <ligand>
        <name>FMN</name>
        <dbReference type="ChEBI" id="CHEBI:58210"/>
    </ligand>
</feature>
<dbReference type="RefSeq" id="WP_138047166.1">
    <property type="nucleotide sequence ID" value="NZ_VBZC01000026.1"/>
</dbReference>
<dbReference type="AlphaFoldDB" id="A0A5R9FTG5"/>
<dbReference type="PIRSF" id="PIRSF000190">
    <property type="entry name" value="Pyd_amn-ph_oxd"/>
    <property type="match status" value="1"/>
</dbReference>
<evidence type="ECO:0000313" key="8">
    <source>
        <dbReference type="EMBL" id="TLS43784.1"/>
    </source>
</evidence>
<keyword evidence="4 8" id="KW-0560">Oxidoreductase</keyword>
<dbReference type="SUPFAM" id="SSF50475">
    <property type="entry name" value="FMN-binding split barrel"/>
    <property type="match status" value="1"/>
</dbReference>
<dbReference type="Pfam" id="PF10590">
    <property type="entry name" value="PNP_phzG_C"/>
    <property type="match status" value="1"/>
</dbReference>
<keyword evidence="3 5" id="KW-0288">FMN</keyword>
<evidence type="ECO:0000256" key="5">
    <source>
        <dbReference type="PIRSR" id="PIRSR000190-2"/>
    </source>
</evidence>
<keyword evidence="2" id="KW-0285">Flavoprotein</keyword>
<comment type="cofactor">
    <cofactor evidence="5">
        <name>FMN</name>
        <dbReference type="ChEBI" id="CHEBI:58210"/>
    </cofactor>
    <text evidence="5">Binds 1 FMN per subunit.</text>
</comment>
<evidence type="ECO:0000256" key="2">
    <source>
        <dbReference type="ARBA" id="ARBA00022630"/>
    </source>
</evidence>
<evidence type="ECO:0000256" key="3">
    <source>
        <dbReference type="ARBA" id="ARBA00022643"/>
    </source>
</evidence>
<dbReference type="InterPro" id="IPR000659">
    <property type="entry name" value="Pyridox_Oxase"/>
</dbReference>
<comment type="caution">
    <text evidence="8">The sequence shown here is derived from an EMBL/GenBank/DDBJ whole genome shotgun (WGS) entry which is preliminary data.</text>
</comment>